<proteinExistence type="predicted"/>
<reference evidence="3 4" key="1">
    <citation type="submission" date="2018-09" db="EMBL/GenBank/DDBJ databases">
        <title>Zymobacter palmae IAM14233 (=T109) whole genome analysis.</title>
        <authorList>
            <person name="Yanase H."/>
        </authorList>
    </citation>
    <scope>NUCLEOTIDE SEQUENCE [LARGE SCALE GENOMIC DNA]</scope>
    <source>
        <strain evidence="3 4">IAM14233</strain>
    </source>
</reference>
<dbReference type="STRING" id="1123510.GCA_000620025_01562"/>
<protein>
    <submittedName>
        <fullName evidence="3">Oxidoreductase</fullName>
    </submittedName>
</protein>
<dbReference type="PIRSF" id="PIRSF017494">
    <property type="entry name" value="Thiaz_red"/>
    <property type="match status" value="1"/>
</dbReference>
<dbReference type="AlphaFoldDB" id="A0A348HD72"/>
<evidence type="ECO:0000313" key="3">
    <source>
        <dbReference type="EMBL" id="BBG29574.1"/>
    </source>
</evidence>
<dbReference type="Gene3D" id="3.40.50.720">
    <property type="entry name" value="NAD(P)-binding Rossmann-like Domain"/>
    <property type="match status" value="2"/>
</dbReference>
<dbReference type="EMBL" id="AP018933">
    <property type="protein sequence ID" value="BBG29574.1"/>
    <property type="molecule type" value="Genomic_DNA"/>
</dbReference>
<dbReference type="Pfam" id="PF01408">
    <property type="entry name" value="GFO_IDH_MocA"/>
    <property type="match status" value="1"/>
</dbReference>
<dbReference type="OrthoDB" id="9760689at2"/>
<dbReference type="InterPro" id="IPR048655">
    <property type="entry name" value="Irp3-like_C"/>
</dbReference>
<name>A0A348HD72_9GAMM</name>
<dbReference type="GO" id="GO:0000166">
    <property type="term" value="F:nucleotide binding"/>
    <property type="evidence" value="ECO:0007669"/>
    <property type="project" value="InterPro"/>
</dbReference>
<keyword evidence="4" id="KW-1185">Reference proteome</keyword>
<sequence length="364" mass="40873">MTSSQPKRRIIVVGATFGEWYLNAFMQIDAPLELAGLMSTGSERSRQLAHDFGIPLYTDIQALPDDIDIACIVVSSTVAGGAGTRLAEAFLSRGVHVIQEHPVHPDEVSALQQRAAQHQCHYWVSSLYPHVPAGRCWVSEARQISERLQEPARFIRLTTSRQLLYSTLDMLLSAQPIDAEAVDIVLIDTDADFHLLRYRWPTGTATLWLQRYQDPTSPDMHSLVMHHQQIGWTEGYLTLNASYGPVIWSSTLHVNHPHDSTTTLYHRPEALNEIASQTRYAAPYQWRDCCESEGPAGIAHLLTQFDHALNADPTALATAATHQRAVARLWQRTLQCVGAAEDRHLEAPRYDALTPWTYAEEEHL</sequence>
<gene>
    <name evidence="3" type="ORF">ZBT109_0798</name>
</gene>
<feature type="domain" description="Thiazolinyl imine reductase-like C-terminal" evidence="2">
    <location>
        <begin position="152"/>
        <end position="249"/>
    </location>
</feature>
<dbReference type="RefSeq" id="WP_084261952.1">
    <property type="nucleotide sequence ID" value="NZ_AP018933.1"/>
</dbReference>
<dbReference type="PANTHER" id="PTHR43377:SF1">
    <property type="entry name" value="BILIVERDIN REDUCTASE A"/>
    <property type="match status" value="1"/>
</dbReference>
<feature type="domain" description="Gfo/Idh/MocA-like oxidoreductase N-terminal" evidence="1">
    <location>
        <begin position="9"/>
        <end position="124"/>
    </location>
</feature>
<evidence type="ECO:0000259" key="2">
    <source>
        <dbReference type="Pfam" id="PF21390"/>
    </source>
</evidence>
<dbReference type="InterPro" id="IPR051450">
    <property type="entry name" value="Gfo/Idh/MocA_Oxidoreductases"/>
</dbReference>
<dbReference type="Proteomes" id="UP000267342">
    <property type="component" value="Chromosome"/>
</dbReference>
<accession>A0A348HD72</accession>
<dbReference type="InterPro" id="IPR000683">
    <property type="entry name" value="Gfo/Idh/MocA-like_OxRdtase_N"/>
</dbReference>
<organism evidence="3 4">
    <name type="scientific">Zymobacter palmae</name>
    <dbReference type="NCBI Taxonomy" id="33074"/>
    <lineage>
        <taxon>Bacteria</taxon>
        <taxon>Pseudomonadati</taxon>
        <taxon>Pseudomonadota</taxon>
        <taxon>Gammaproteobacteria</taxon>
        <taxon>Oceanospirillales</taxon>
        <taxon>Halomonadaceae</taxon>
        <taxon>Zymobacter group</taxon>
        <taxon>Zymobacter</taxon>
    </lineage>
</organism>
<dbReference type="NCBIfam" id="TIGR01761">
    <property type="entry name" value="thiaz-red"/>
    <property type="match status" value="1"/>
</dbReference>
<dbReference type="InterPro" id="IPR010091">
    <property type="entry name" value="Thiazolinyl_imide_reductase"/>
</dbReference>
<dbReference type="SUPFAM" id="SSF51735">
    <property type="entry name" value="NAD(P)-binding Rossmann-fold domains"/>
    <property type="match status" value="1"/>
</dbReference>
<evidence type="ECO:0000259" key="1">
    <source>
        <dbReference type="Pfam" id="PF01408"/>
    </source>
</evidence>
<dbReference type="PANTHER" id="PTHR43377">
    <property type="entry name" value="BILIVERDIN REDUCTASE A"/>
    <property type="match status" value="1"/>
</dbReference>
<dbReference type="InterPro" id="IPR036291">
    <property type="entry name" value="NAD(P)-bd_dom_sf"/>
</dbReference>
<dbReference type="Pfam" id="PF21390">
    <property type="entry name" value="Irp3-like_C"/>
    <property type="match status" value="1"/>
</dbReference>
<evidence type="ECO:0000313" key="4">
    <source>
        <dbReference type="Proteomes" id="UP000267342"/>
    </source>
</evidence>
<dbReference type="KEGG" id="zpl:ZBT109_0798"/>